<protein>
    <submittedName>
        <fullName evidence="2">Uncharacterized protein</fullName>
    </submittedName>
</protein>
<feature type="compositionally biased region" description="Basic residues" evidence="1">
    <location>
        <begin position="28"/>
        <end position="38"/>
    </location>
</feature>
<evidence type="ECO:0000313" key="2">
    <source>
        <dbReference type="EMBL" id="EMS56592.1"/>
    </source>
</evidence>
<feature type="region of interest" description="Disordered" evidence="1">
    <location>
        <begin position="1"/>
        <end position="84"/>
    </location>
</feature>
<feature type="compositionally biased region" description="Basic residues" evidence="1">
    <location>
        <begin position="71"/>
        <end position="80"/>
    </location>
</feature>
<sequence length="313" mass="34580">MDLVSRTGGAKHGTLAINNKVTASTKIPPKRPSIRRRLQTADKRPLVPPRAPTGPSDSHAPSSHEGIRPRSSPHPRRRAARTSDDREILLTMMELLNQLDGFYELSKVEGGIELRARGCAGAVVAAIGPDLGKIFLVFGLHGDDLFLQDQLVARAGSGRLLDDDTVILELPASSGWRGNISKGLEPVKEEAKRTLLMKHEAETKTNAYWLSLLTHMQSAFVPRKSFYYYFPYLCHLLYHCFFTGHTRAGAVAHAPPEQRQLGAAAWELRVRGAGHVPGARRDGMGSDRHYQLPATERASRLRPRHDVLPFALA</sequence>
<evidence type="ECO:0000256" key="1">
    <source>
        <dbReference type="SAM" id="MobiDB-lite"/>
    </source>
</evidence>
<organism evidence="2">
    <name type="scientific">Triticum urartu</name>
    <name type="common">Red wild einkorn</name>
    <name type="synonym">Crithodium urartu</name>
    <dbReference type="NCBI Taxonomy" id="4572"/>
    <lineage>
        <taxon>Eukaryota</taxon>
        <taxon>Viridiplantae</taxon>
        <taxon>Streptophyta</taxon>
        <taxon>Embryophyta</taxon>
        <taxon>Tracheophyta</taxon>
        <taxon>Spermatophyta</taxon>
        <taxon>Magnoliopsida</taxon>
        <taxon>Liliopsida</taxon>
        <taxon>Poales</taxon>
        <taxon>Poaceae</taxon>
        <taxon>BOP clade</taxon>
        <taxon>Pooideae</taxon>
        <taxon>Triticodae</taxon>
        <taxon>Triticeae</taxon>
        <taxon>Triticinae</taxon>
        <taxon>Triticum</taxon>
    </lineage>
</organism>
<feature type="compositionally biased region" description="Polar residues" evidence="1">
    <location>
        <begin position="16"/>
        <end position="25"/>
    </location>
</feature>
<accession>M7Z9A4</accession>
<gene>
    <name evidence="2" type="ORF">TRIUR3_02403</name>
</gene>
<name>M7Z9A4_TRIUA</name>
<dbReference type="STRING" id="4572.M7Z9A4"/>
<dbReference type="EMBL" id="KD156092">
    <property type="protein sequence ID" value="EMS56592.1"/>
    <property type="molecule type" value="Genomic_DNA"/>
</dbReference>
<proteinExistence type="predicted"/>
<dbReference type="AlphaFoldDB" id="M7Z9A4"/>
<reference evidence="2" key="1">
    <citation type="journal article" date="2013" name="Nature">
        <title>Draft genome of the wheat A-genome progenitor Triticum urartu.</title>
        <authorList>
            <person name="Ling H.Q."/>
            <person name="Zhao S."/>
            <person name="Liu D."/>
            <person name="Wang J."/>
            <person name="Sun H."/>
            <person name="Zhang C."/>
            <person name="Fan H."/>
            <person name="Li D."/>
            <person name="Dong L."/>
            <person name="Tao Y."/>
            <person name="Gao C."/>
            <person name="Wu H."/>
            <person name="Li Y."/>
            <person name="Cui Y."/>
            <person name="Guo X."/>
            <person name="Zheng S."/>
            <person name="Wang B."/>
            <person name="Yu K."/>
            <person name="Liang Q."/>
            <person name="Yang W."/>
            <person name="Lou X."/>
            <person name="Chen J."/>
            <person name="Feng M."/>
            <person name="Jian J."/>
            <person name="Zhang X."/>
            <person name="Luo G."/>
            <person name="Jiang Y."/>
            <person name="Liu J."/>
            <person name="Wang Z."/>
            <person name="Sha Y."/>
            <person name="Zhang B."/>
            <person name="Wu H."/>
            <person name="Tang D."/>
            <person name="Shen Q."/>
            <person name="Xue P."/>
            <person name="Zou S."/>
            <person name="Wang X."/>
            <person name="Liu X."/>
            <person name="Wang F."/>
            <person name="Yang Y."/>
            <person name="An X."/>
            <person name="Dong Z."/>
            <person name="Zhang K."/>
            <person name="Zhang X."/>
            <person name="Luo M.C."/>
            <person name="Dvorak J."/>
            <person name="Tong Y."/>
            <person name="Wang J."/>
            <person name="Yang H."/>
            <person name="Li Z."/>
            <person name="Wang D."/>
            <person name="Zhang A."/>
            <person name="Wang J."/>
        </authorList>
    </citation>
    <scope>NUCLEOTIDE SEQUENCE</scope>
</reference>